<name>J3N8G2_ORYBR</name>
<proteinExistence type="predicted"/>
<reference evidence="1" key="2">
    <citation type="submission" date="2013-04" db="UniProtKB">
        <authorList>
            <consortium name="EnsemblPlants"/>
        </authorList>
    </citation>
    <scope>IDENTIFICATION</scope>
</reference>
<dbReference type="AlphaFoldDB" id="J3N8G2"/>
<protein>
    <submittedName>
        <fullName evidence="1">Uncharacterized protein</fullName>
    </submittedName>
</protein>
<organism evidence="1">
    <name type="scientific">Oryza brachyantha</name>
    <name type="common">malo sina</name>
    <dbReference type="NCBI Taxonomy" id="4533"/>
    <lineage>
        <taxon>Eukaryota</taxon>
        <taxon>Viridiplantae</taxon>
        <taxon>Streptophyta</taxon>
        <taxon>Embryophyta</taxon>
        <taxon>Tracheophyta</taxon>
        <taxon>Spermatophyta</taxon>
        <taxon>Magnoliopsida</taxon>
        <taxon>Liliopsida</taxon>
        <taxon>Poales</taxon>
        <taxon>Poaceae</taxon>
        <taxon>BOP clade</taxon>
        <taxon>Oryzoideae</taxon>
        <taxon>Oryzeae</taxon>
        <taxon>Oryzinae</taxon>
        <taxon>Oryza</taxon>
    </lineage>
</organism>
<accession>J3N8G2</accession>
<evidence type="ECO:0000313" key="2">
    <source>
        <dbReference type="Proteomes" id="UP000006038"/>
    </source>
</evidence>
<keyword evidence="2" id="KW-1185">Reference proteome</keyword>
<evidence type="ECO:0000313" key="1">
    <source>
        <dbReference type="EnsemblPlants" id="OB11G20980.1"/>
    </source>
</evidence>
<dbReference type="Proteomes" id="UP000006038">
    <property type="component" value="Chromosome 11"/>
</dbReference>
<reference evidence="1" key="1">
    <citation type="journal article" date="2013" name="Nat. Commun.">
        <title>Whole-genome sequencing of Oryza brachyantha reveals mechanisms underlying Oryza genome evolution.</title>
        <authorList>
            <person name="Chen J."/>
            <person name="Huang Q."/>
            <person name="Gao D."/>
            <person name="Wang J."/>
            <person name="Lang Y."/>
            <person name="Liu T."/>
            <person name="Li B."/>
            <person name="Bai Z."/>
            <person name="Luis Goicoechea J."/>
            <person name="Liang C."/>
            <person name="Chen C."/>
            <person name="Zhang W."/>
            <person name="Sun S."/>
            <person name="Liao Y."/>
            <person name="Zhang X."/>
            <person name="Yang L."/>
            <person name="Song C."/>
            <person name="Wang M."/>
            <person name="Shi J."/>
            <person name="Liu G."/>
            <person name="Liu J."/>
            <person name="Zhou H."/>
            <person name="Zhou W."/>
            <person name="Yu Q."/>
            <person name="An N."/>
            <person name="Chen Y."/>
            <person name="Cai Q."/>
            <person name="Wang B."/>
            <person name="Liu B."/>
            <person name="Min J."/>
            <person name="Huang Y."/>
            <person name="Wu H."/>
            <person name="Li Z."/>
            <person name="Zhang Y."/>
            <person name="Yin Y."/>
            <person name="Song W."/>
            <person name="Jiang J."/>
            <person name="Jackson S.A."/>
            <person name="Wing R.A."/>
            <person name="Wang J."/>
            <person name="Chen M."/>
        </authorList>
    </citation>
    <scope>NUCLEOTIDE SEQUENCE [LARGE SCALE GENOMIC DNA]</scope>
    <source>
        <strain evidence="1">cv. IRGC 101232</strain>
    </source>
</reference>
<dbReference type="EnsemblPlants" id="OB11G20980.1">
    <property type="protein sequence ID" value="OB11G20980.1"/>
    <property type="gene ID" value="OB11G20980"/>
</dbReference>
<dbReference type="HOGENOM" id="CLU_1646306_0_0_1"/>
<dbReference type="Gramene" id="OB11G20980.1">
    <property type="protein sequence ID" value="OB11G20980.1"/>
    <property type="gene ID" value="OB11G20980"/>
</dbReference>
<sequence length="161" mass="18634">MVKNSLKLILNKLCWMCLEIIIVVELEAWVRPLLQQIIMVEGFRIYQQGMNKEPTLRNILRTICWLGCHYTLLGSSQQVRLIKTKKLRHQITCYLLVIERLLSLYLKKSDVTNLSSFSIFEDKEVPKSGLFILQIGRPEMISTSCTAYFRGTRVISHLGSS</sequence>